<keyword evidence="15" id="KW-1185">Reference proteome</keyword>
<dbReference type="RefSeq" id="WP_275708224.1">
    <property type="nucleotide sequence ID" value="NZ_JAKLTN010000001.1"/>
</dbReference>
<accession>A0ABS9JZV0</accession>
<keyword evidence="7" id="KW-0406">Ion transport</keyword>
<dbReference type="PANTHER" id="PTHR34501:SF9">
    <property type="entry name" value="MAJOR OUTER MEMBRANE PROTEIN P.IA"/>
    <property type="match status" value="1"/>
</dbReference>
<dbReference type="Pfam" id="PF13609">
    <property type="entry name" value="Porin_4"/>
    <property type="match status" value="1"/>
</dbReference>
<keyword evidence="11" id="KW-0175">Coiled coil</keyword>
<keyword evidence="9" id="KW-0472">Membrane</keyword>
<evidence type="ECO:0000256" key="10">
    <source>
        <dbReference type="ARBA" id="ARBA00023237"/>
    </source>
</evidence>
<keyword evidence="10" id="KW-0998">Cell outer membrane</keyword>
<keyword evidence="3" id="KW-0813">Transport</keyword>
<feature type="coiled-coil region" evidence="11">
    <location>
        <begin position="28"/>
        <end position="83"/>
    </location>
</feature>
<evidence type="ECO:0000256" key="6">
    <source>
        <dbReference type="ARBA" id="ARBA00022729"/>
    </source>
</evidence>
<keyword evidence="8" id="KW-0626">Porin</keyword>
<dbReference type="Proteomes" id="UP001165384">
    <property type="component" value="Unassembled WGS sequence"/>
</dbReference>
<feature type="signal peptide" evidence="12">
    <location>
        <begin position="1"/>
        <end position="25"/>
    </location>
</feature>
<evidence type="ECO:0000256" key="1">
    <source>
        <dbReference type="ARBA" id="ARBA00004571"/>
    </source>
</evidence>
<evidence type="ECO:0000256" key="2">
    <source>
        <dbReference type="ARBA" id="ARBA00011233"/>
    </source>
</evidence>
<comment type="subunit">
    <text evidence="2">Homotrimer.</text>
</comment>
<evidence type="ECO:0000313" key="14">
    <source>
        <dbReference type="EMBL" id="MCG2576369.1"/>
    </source>
</evidence>
<dbReference type="InterPro" id="IPR023614">
    <property type="entry name" value="Porin_dom_sf"/>
</dbReference>
<keyword evidence="5" id="KW-0812">Transmembrane</keyword>
<evidence type="ECO:0000256" key="11">
    <source>
        <dbReference type="SAM" id="Coils"/>
    </source>
</evidence>
<name>A0ABS9JZV0_9RHOO</name>
<sequence>MHHQSLYRAVLACFAPLAVAGTVHAAPLDDLRAEIAAQKARLEKLEELLTATAATSSAATKKAEEATKKADEASKTAQAAAAAEPAKSKGLSMPDGLTIYGIIDAGVEYGNYGQGSRARIQSGLGSASRLGFKGARDFGDDLTAYFQLEAGVSVDNGQNTGHSSNVSNPGQGNASSASVNSTGVAIFSRNTFLGLNSKTFGDLRFGRDYAPIYSITSISDPFTIGGATAFRLWSSAAASRFDNAVFYATPRLAGFQGNIAYSAGMENNSRADVGVTGGAPGNSNTGPEGEGKGVSASLTYANGPLFVGAGYLDYAKMGTVTAPATENAHRKAWNLAATYDLKFAKLYGQFLHGEDTQEGAAVYKSLDRNIWWVGAAVPFMERHTVRAVYGHLDDRLSTDRDSDHYGVGYEFALDKQTDVYAYYAKVTNKNGGQNSLCAGGTCQGYDKDSGLPPNFSPTSLMLGGRYRF</sequence>
<feature type="domain" description="Porin" evidence="13">
    <location>
        <begin position="76"/>
        <end position="430"/>
    </location>
</feature>
<organism evidence="14 15">
    <name type="scientific">Dechloromonas hankyongensis</name>
    <dbReference type="NCBI Taxonomy" id="2908002"/>
    <lineage>
        <taxon>Bacteria</taxon>
        <taxon>Pseudomonadati</taxon>
        <taxon>Pseudomonadota</taxon>
        <taxon>Betaproteobacteria</taxon>
        <taxon>Rhodocyclales</taxon>
        <taxon>Azonexaceae</taxon>
        <taxon>Dechloromonas</taxon>
    </lineage>
</organism>
<comment type="subcellular location">
    <subcellularLocation>
        <location evidence="1">Cell outer membrane</location>
        <topology evidence="1">Multi-pass membrane protein</topology>
    </subcellularLocation>
</comment>
<keyword evidence="4" id="KW-1134">Transmembrane beta strand</keyword>
<dbReference type="CDD" id="cd00342">
    <property type="entry name" value="gram_neg_porins"/>
    <property type="match status" value="1"/>
</dbReference>
<dbReference type="EMBL" id="JAKLTN010000001">
    <property type="protein sequence ID" value="MCG2576369.1"/>
    <property type="molecule type" value="Genomic_DNA"/>
</dbReference>
<proteinExistence type="predicted"/>
<comment type="caution">
    <text evidence="14">The sequence shown here is derived from an EMBL/GenBank/DDBJ whole genome shotgun (WGS) entry which is preliminary data.</text>
</comment>
<dbReference type="PANTHER" id="PTHR34501">
    <property type="entry name" value="PROTEIN YDDL-RELATED"/>
    <property type="match status" value="1"/>
</dbReference>
<reference evidence="14" key="1">
    <citation type="submission" date="2022-01" db="EMBL/GenBank/DDBJ databases">
        <authorList>
            <person name="Jo J.-H."/>
            <person name="Im W.-T."/>
        </authorList>
    </citation>
    <scope>NUCLEOTIDE SEQUENCE</scope>
    <source>
        <strain evidence="14">XY25</strain>
    </source>
</reference>
<evidence type="ECO:0000256" key="3">
    <source>
        <dbReference type="ARBA" id="ARBA00022448"/>
    </source>
</evidence>
<evidence type="ECO:0000259" key="13">
    <source>
        <dbReference type="Pfam" id="PF13609"/>
    </source>
</evidence>
<evidence type="ECO:0000256" key="7">
    <source>
        <dbReference type="ARBA" id="ARBA00023065"/>
    </source>
</evidence>
<gene>
    <name evidence="14" type="ORF">LZ012_05110</name>
</gene>
<dbReference type="InterPro" id="IPR033900">
    <property type="entry name" value="Gram_neg_porin_domain"/>
</dbReference>
<keyword evidence="6 12" id="KW-0732">Signal</keyword>
<dbReference type="SUPFAM" id="SSF56935">
    <property type="entry name" value="Porins"/>
    <property type="match status" value="1"/>
</dbReference>
<evidence type="ECO:0000256" key="9">
    <source>
        <dbReference type="ARBA" id="ARBA00023136"/>
    </source>
</evidence>
<evidence type="ECO:0000313" key="15">
    <source>
        <dbReference type="Proteomes" id="UP001165384"/>
    </source>
</evidence>
<feature type="chain" id="PRO_5046662125" evidence="12">
    <location>
        <begin position="26"/>
        <end position="468"/>
    </location>
</feature>
<evidence type="ECO:0000256" key="12">
    <source>
        <dbReference type="SAM" id="SignalP"/>
    </source>
</evidence>
<evidence type="ECO:0000256" key="8">
    <source>
        <dbReference type="ARBA" id="ARBA00023114"/>
    </source>
</evidence>
<evidence type="ECO:0000256" key="5">
    <source>
        <dbReference type="ARBA" id="ARBA00022692"/>
    </source>
</evidence>
<dbReference type="Gene3D" id="2.40.160.10">
    <property type="entry name" value="Porin"/>
    <property type="match status" value="1"/>
</dbReference>
<protein>
    <submittedName>
        <fullName evidence="14">Porin</fullName>
    </submittedName>
</protein>
<evidence type="ECO:0000256" key="4">
    <source>
        <dbReference type="ARBA" id="ARBA00022452"/>
    </source>
</evidence>
<dbReference type="InterPro" id="IPR050298">
    <property type="entry name" value="Gram-neg_bact_OMP"/>
</dbReference>